<sequence>MKTYMAKAEEVQRKWYVVDATDMVLGRLASNVANVLRGKNKPTYTPNVDTGDFVIIVNCDKVRLTGKKLEKKFYTYHTGYVGGLKQIQYKKLMEEKPDKAVMLAVKGMLPKNSMGRKQLKRLRVFVGAEHTHEAQKPETLGF</sequence>
<dbReference type="PANTHER" id="PTHR11545:SF2">
    <property type="entry name" value="LARGE RIBOSOMAL SUBUNIT PROTEIN UL13M"/>
    <property type="match status" value="1"/>
</dbReference>
<comment type="similarity">
    <text evidence="1 5 6">Belongs to the universal ribosomal protein uL13 family.</text>
</comment>
<dbReference type="GO" id="GO:0003735">
    <property type="term" value="F:structural constituent of ribosome"/>
    <property type="evidence" value="ECO:0007669"/>
    <property type="project" value="InterPro"/>
</dbReference>
<dbReference type="InterPro" id="IPR005823">
    <property type="entry name" value="Ribosomal_uL13_bac-type"/>
</dbReference>
<evidence type="ECO:0000256" key="1">
    <source>
        <dbReference type="ARBA" id="ARBA00006227"/>
    </source>
</evidence>
<dbReference type="SUPFAM" id="SSF52161">
    <property type="entry name" value="Ribosomal protein L13"/>
    <property type="match status" value="1"/>
</dbReference>
<evidence type="ECO:0000256" key="5">
    <source>
        <dbReference type="HAMAP-Rule" id="MF_01366"/>
    </source>
</evidence>
<evidence type="ECO:0000256" key="7">
    <source>
        <dbReference type="RuleBase" id="RU003878"/>
    </source>
</evidence>
<gene>
    <name evidence="5 7 8" type="primary">rplM</name>
    <name evidence="8" type="ORF">IAB07_03535</name>
</gene>
<protein>
    <recommendedName>
        <fullName evidence="4 5">Large ribosomal subunit protein uL13</fullName>
    </recommendedName>
</protein>
<dbReference type="PANTHER" id="PTHR11545">
    <property type="entry name" value="RIBOSOMAL PROTEIN L13"/>
    <property type="match status" value="1"/>
</dbReference>
<dbReference type="PROSITE" id="PS00783">
    <property type="entry name" value="RIBOSOMAL_L13"/>
    <property type="match status" value="1"/>
</dbReference>
<comment type="function">
    <text evidence="5 7">This protein is one of the early assembly proteins of the 50S ribosomal subunit, although it is not seen to bind rRNA by itself. It is important during the early stages of 50S assembly.</text>
</comment>
<keyword evidence="2 5" id="KW-0689">Ribosomal protein</keyword>
<accession>A0A9D1SK30</accession>
<dbReference type="InterPro" id="IPR036899">
    <property type="entry name" value="Ribosomal_uL13_sf"/>
</dbReference>
<organism evidence="8 9">
    <name type="scientific">Candidatus Caccalectryoclostridium excrementigallinarum</name>
    <dbReference type="NCBI Taxonomy" id="2840710"/>
    <lineage>
        <taxon>Bacteria</taxon>
        <taxon>Bacillati</taxon>
        <taxon>Bacillota</taxon>
        <taxon>Clostridia</taxon>
        <taxon>Christensenellales</taxon>
        <taxon>Christensenellaceae</taxon>
        <taxon>Christensenellaceae incertae sedis</taxon>
        <taxon>Candidatus Caccalectryoclostridium</taxon>
    </lineage>
</organism>
<dbReference type="PIRSF" id="PIRSF002181">
    <property type="entry name" value="Ribosomal_L13"/>
    <property type="match status" value="1"/>
</dbReference>
<keyword evidence="3 5" id="KW-0687">Ribonucleoprotein</keyword>
<evidence type="ECO:0000256" key="4">
    <source>
        <dbReference type="ARBA" id="ARBA00035201"/>
    </source>
</evidence>
<dbReference type="GO" id="GO:0003729">
    <property type="term" value="F:mRNA binding"/>
    <property type="evidence" value="ECO:0007669"/>
    <property type="project" value="TreeGrafter"/>
</dbReference>
<evidence type="ECO:0000256" key="3">
    <source>
        <dbReference type="ARBA" id="ARBA00023274"/>
    </source>
</evidence>
<evidence type="ECO:0000313" key="8">
    <source>
        <dbReference type="EMBL" id="HIU62825.1"/>
    </source>
</evidence>
<dbReference type="AlphaFoldDB" id="A0A9D1SK30"/>
<dbReference type="NCBIfam" id="TIGR01066">
    <property type="entry name" value="rplM_bact"/>
    <property type="match status" value="1"/>
</dbReference>
<dbReference type="Gene3D" id="3.90.1180.10">
    <property type="entry name" value="Ribosomal protein L13"/>
    <property type="match status" value="1"/>
</dbReference>
<dbReference type="InterPro" id="IPR023563">
    <property type="entry name" value="Ribosomal_uL13_CS"/>
</dbReference>
<evidence type="ECO:0000256" key="6">
    <source>
        <dbReference type="RuleBase" id="RU003877"/>
    </source>
</evidence>
<proteinExistence type="inferred from homology"/>
<dbReference type="GO" id="GO:0017148">
    <property type="term" value="P:negative regulation of translation"/>
    <property type="evidence" value="ECO:0007669"/>
    <property type="project" value="TreeGrafter"/>
</dbReference>
<dbReference type="FunFam" id="3.90.1180.10:FF:000001">
    <property type="entry name" value="50S ribosomal protein L13"/>
    <property type="match status" value="1"/>
</dbReference>
<dbReference type="HAMAP" id="MF_01366">
    <property type="entry name" value="Ribosomal_uL13"/>
    <property type="match status" value="1"/>
</dbReference>
<evidence type="ECO:0000313" key="9">
    <source>
        <dbReference type="Proteomes" id="UP000824145"/>
    </source>
</evidence>
<reference evidence="8" key="2">
    <citation type="journal article" date="2021" name="PeerJ">
        <title>Extensive microbial diversity within the chicken gut microbiome revealed by metagenomics and culture.</title>
        <authorList>
            <person name="Gilroy R."/>
            <person name="Ravi A."/>
            <person name="Getino M."/>
            <person name="Pursley I."/>
            <person name="Horton D.L."/>
            <person name="Alikhan N.F."/>
            <person name="Baker D."/>
            <person name="Gharbi K."/>
            <person name="Hall N."/>
            <person name="Watson M."/>
            <person name="Adriaenssens E.M."/>
            <person name="Foster-Nyarko E."/>
            <person name="Jarju S."/>
            <person name="Secka A."/>
            <person name="Antonio M."/>
            <person name="Oren A."/>
            <person name="Chaudhuri R.R."/>
            <person name="La Ragione R."/>
            <person name="Hildebrand F."/>
            <person name="Pallen M.J."/>
        </authorList>
    </citation>
    <scope>NUCLEOTIDE SEQUENCE</scope>
    <source>
        <strain evidence="8">9366</strain>
    </source>
</reference>
<reference evidence="8" key="1">
    <citation type="submission" date="2020-10" db="EMBL/GenBank/DDBJ databases">
        <authorList>
            <person name="Gilroy R."/>
        </authorList>
    </citation>
    <scope>NUCLEOTIDE SEQUENCE</scope>
    <source>
        <strain evidence="8">9366</strain>
    </source>
</reference>
<dbReference type="Pfam" id="PF00572">
    <property type="entry name" value="Ribosomal_L13"/>
    <property type="match status" value="1"/>
</dbReference>
<dbReference type="GO" id="GO:0006412">
    <property type="term" value="P:translation"/>
    <property type="evidence" value="ECO:0007669"/>
    <property type="project" value="UniProtKB-UniRule"/>
</dbReference>
<dbReference type="InterPro" id="IPR005822">
    <property type="entry name" value="Ribosomal_uL13"/>
</dbReference>
<comment type="caution">
    <text evidence="8">The sequence shown here is derived from an EMBL/GenBank/DDBJ whole genome shotgun (WGS) entry which is preliminary data.</text>
</comment>
<dbReference type="Proteomes" id="UP000824145">
    <property type="component" value="Unassembled WGS sequence"/>
</dbReference>
<name>A0A9D1SK30_9FIRM</name>
<dbReference type="CDD" id="cd00392">
    <property type="entry name" value="Ribosomal_L13"/>
    <property type="match status" value="1"/>
</dbReference>
<comment type="subunit">
    <text evidence="5">Part of the 50S ribosomal subunit.</text>
</comment>
<evidence type="ECO:0000256" key="2">
    <source>
        <dbReference type="ARBA" id="ARBA00022980"/>
    </source>
</evidence>
<dbReference type="GO" id="GO:0022625">
    <property type="term" value="C:cytosolic large ribosomal subunit"/>
    <property type="evidence" value="ECO:0007669"/>
    <property type="project" value="TreeGrafter"/>
</dbReference>
<dbReference type="EMBL" id="DVNJ01000018">
    <property type="protein sequence ID" value="HIU62825.1"/>
    <property type="molecule type" value="Genomic_DNA"/>
</dbReference>